<sequence length="188" mass="21372">MQRPSSIDKLPSEIRELILRLRNEKGFTFDQIMTKLTELEVVHISRSSVGRWVKRQAPIAERLRRSREITEAIFRETGKEPASKTAQLNIELMHSMVFDLFTVSEDGDPAAIEGLKNSPSDMEKLARTVSHLVSAAKGDAEYQKRIREEIERSIREETAAGIAETAKERGWDNETIDAVKARILGIRK</sequence>
<organism evidence="1 2">
    <name type="scientific">Acetobacter aceti</name>
    <dbReference type="NCBI Taxonomy" id="435"/>
    <lineage>
        <taxon>Bacteria</taxon>
        <taxon>Pseudomonadati</taxon>
        <taxon>Pseudomonadota</taxon>
        <taxon>Alphaproteobacteria</taxon>
        <taxon>Acetobacterales</taxon>
        <taxon>Acetobacteraceae</taxon>
        <taxon>Acetobacter</taxon>
        <taxon>Acetobacter subgen. Acetobacter</taxon>
    </lineage>
</organism>
<evidence type="ECO:0000313" key="1">
    <source>
        <dbReference type="EMBL" id="AQS83882.1"/>
    </source>
</evidence>
<reference evidence="1 2" key="1">
    <citation type="submission" date="2016-03" db="EMBL/GenBank/DDBJ databases">
        <title>Acetic acid bacteria sequencing.</title>
        <authorList>
            <person name="Brandt J."/>
            <person name="Jakob F."/>
            <person name="Vogel R.F."/>
        </authorList>
    </citation>
    <scope>NUCLEOTIDE SEQUENCE [LARGE SCALE GENOMIC DNA]</scope>
    <source>
        <strain evidence="1 2">TMW2.1153</strain>
    </source>
</reference>
<gene>
    <name evidence="1" type="ORF">A0U92_02845</name>
</gene>
<dbReference type="Proteomes" id="UP000188937">
    <property type="component" value="Chromosome"/>
</dbReference>
<dbReference type="KEGG" id="aace:A0U92_02845"/>
<proteinExistence type="predicted"/>
<evidence type="ECO:0000313" key="2">
    <source>
        <dbReference type="Proteomes" id="UP000188937"/>
    </source>
</evidence>
<name>A0A1U9KDM3_ACEAC</name>
<dbReference type="STRING" id="435.A0U92_02845"/>
<dbReference type="InterPro" id="IPR021874">
    <property type="entry name" value="Phage_Mu_Gp27"/>
</dbReference>
<keyword evidence="2" id="KW-1185">Reference proteome</keyword>
<accession>A0A1U9KDM3</accession>
<dbReference type="EMBL" id="CP014692">
    <property type="protein sequence ID" value="AQS83882.1"/>
    <property type="molecule type" value="Genomic_DNA"/>
</dbReference>
<dbReference type="OrthoDB" id="7210668at2"/>
<dbReference type="RefSeq" id="WP_077811921.1">
    <property type="nucleotide sequence ID" value="NZ_CP014692.1"/>
</dbReference>
<protein>
    <recommendedName>
        <fullName evidence="3">DUF3486 family protein</fullName>
    </recommendedName>
</protein>
<dbReference type="Pfam" id="PF11985">
    <property type="entry name" value="Phage_Mu_Gp27"/>
    <property type="match status" value="1"/>
</dbReference>
<dbReference type="AlphaFoldDB" id="A0A1U9KDM3"/>
<evidence type="ECO:0008006" key="3">
    <source>
        <dbReference type="Google" id="ProtNLM"/>
    </source>
</evidence>